<dbReference type="GeneID" id="63973658"/>
<dbReference type="PRINTS" id="PR00455">
    <property type="entry name" value="HTHTETR"/>
</dbReference>
<feature type="DNA-binding region" description="H-T-H motif" evidence="4">
    <location>
        <begin position="32"/>
        <end position="51"/>
    </location>
</feature>
<dbReference type="InterPro" id="IPR009057">
    <property type="entry name" value="Homeodomain-like_sf"/>
</dbReference>
<feature type="domain" description="HTH tetR-type" evidence="5">
    <location>
        <begin position="9"/>
        <end position="69"/>
    </location>
</feature>
<dbReference type="Pfam" id="PF00440">
    <property type="entry name" value="TetR_N"/>
    <property type="match status" value="1"/>
</dbReference>
<dbReference type="PANTHER" id="PTHR30055">
    <property type="entry name" value="HTH-TYPE TRANSCRIPTIONAL REGULATOR RUTR"/>
    <property type="match status" value="1"/>
</dbReference>
<dbReference type="GO" id="GO:0003700">
    <property type="term" value="F:DNA-binding transcription factor activity"/>
    <property type="evidence" value="ECO:0007669"/>
    <property type="project" value="TreeGrafter"/>
</dbReference>
<keyword evidence="3" id="KW-0804">Transcription</keyword>
<dbReference type="PATRIC" id="fig|742738.3.peg.1780"/>
<evidence type="ECO:0000313" key="7">
    <source>
        <dbReference type="Proteomes" id="UP000029585"/>
    </source>
</evidence>
<accession>A0A096B9D3</accession>
<dbReference type="HOGENOM" id="CLU_069356_12_1_9"/>
<dbReference type="PROSITE" id="PS50977">
    <property type="entry name" value="HTH_TETR_2"/>
    <property type="match status" value="1"/>
</dbReference>
<comment type="caution">
    <text evidence="6">The sequence shown here is derived from an EMBL/GenBank/DDBJ whole genome shotgun (WGS) entry which is preliminary data.</text>
</comment>
<proteinExistence type="predicted"/>
<dbReference type="FunFam" id="1.10.10.60:FF:000141">
    <property type="entry name" value="TetR family transcriptional regulator"/>
    <property type="match status" value="1"/>
</dbReference>
<organism evidence="6 7">
    <name type="scientific">Flavonifractor plautii 1_3_50AFAA</name>
    <dbReference type="NCBI Taxonomy" id="742738"/>
    <lineage>
        <taxon>Bacteria</taxon>
        <taxon>Bacillati</taxon>
        <taxon>Bacillota</taxon>
        <taxon>Clostridia</taxon>
        <taxon>Eubacteriales</taxon>
        <taxon>Oscillospiraceae</taxon>
        <taxon>Flavonifractor</taxon>
    </lineage>
</organism>
<dbReference type="Gene3D" id="1.10.357.10">
    <property type="entry name" value="Tetracycline Repressor, domain 2"/>
    <property type="match status" value="1"/>
</dbReference>
<dbReference type="GO" id="GO:0000976">
    <property type="term" value="F:transcription cis-regulatory region binding"/>
    <property type="evidence" value="ECO:0007669"/>
    <property type="project" value="TreeGrafter"/>
</dbReference>
<protein>
    <recommendedName>
        <fullName evidence="5">HTH tetR-type domain-containing protein</fullName>
    </recommendedName>
</protein>
<evidence type="ECO:0000256" key="2">
    <source>
        <dbReference type="ARBA" id="ARBA00023125"/>
    </source>
</evidence>
<evidence type="ECO:0000313" key="6">
    <source>
        <dbReference type="EMBL" id="KGF55656.1"/>
    </source>
</evidence>
<dbReference type="RefSeq" id="WP_007491560.1">
    <property type="nucleotide sequence ID" value="NZ_KN174162.1"/>
</dbReference>
<dbReference type="Gene3D" id="1.10.10.60">
    <property type="entry name" value="Homeodomain-like"/>
    <property type="match status" value="1"/>
</dbReference>
<dbReference type="PANTHER" id="PTHR30055:SF234">
    <property type="entry name" value="HTH-TYPE TRANSCRIPTIONAL REGULATOR BETI"/>
    <property type="match status" value="1"/>
</dbReference>
<evidence type="ECO:0000259" key="5">
    <source>
        <dbReference type="PROSITE" id="PS50977"/>
    </source>
</evidence>
<dbReference type="SUPFAM" id="SSF48498">
    <property type="entry name" value="Tetracyclin repressor-like, C-terminal domain"/>
    <property type="match status" value="1"/>
</dbReference>
<gene>
    <name evidence="6" type="ORF">HMPREF9460_01734</name>
</gene>
<dbReference type="InterPro" id="IPR001647">
    <property type="entry name" value="HTH_TetR"/>
</dbReference>
<dbReference type="InterPro" id="IPR036271">
    <property type="entry name" value="Tet_transcr_reg_TetR-rel_C_sf"/>
</dbReference>
<evidence type="ECO:0000256" key="1">
    <source>
        <dbReference type="ARBA" id="ARBA00023015"/>
    </source>
</evidence>
<dbReference type="InterPro" id="IPR050109">
    <property type="entry name" value="HTH-type_TetR-like_transc_reg"/>
</dbReference>
<keyword evidence="2 4" id="KW-0238">DNA-binding</keyword>
<dbReference type="EMBL" id="ADLO01000055">
    <property type="protein sequence ID" value="KGF55656.1"/>
    <property type="molecule type" value="Genomic_DNA"/>
</dbReference>
<keyword evidence="7" id="KW-1185">Reference proteome</keyword>
<name>A0A096B9D3_FLAPL</name>
<sequence>MSKKQALTEFHRGSILAAAERLFAEKGTEKTTMDDIAREAEYSKATLYVYFQSKEEIINAILLSGMVLLKKKIHEAIESHSDWYQAYDAVCRSIVRFYDENPTAYDAATGTMPLVQEADETQKGVADILRVSGEIDEELAAFLVRGAAEGAVRSQLPPMETVLLFWSALSGMVHTADIREGYIQKTIGLSREEFLQHGTRLLLASITKVNA</sequence>
<dbReference type="GO" id="GO:0045892">
    <property type="term" value="P:negative regulation of DNA-templated transcription"/>
    <property type="evidence" value="ECO:0007669"/>
    <property type="project" value="UniProtKB-ARBA"/>
</dbReference>
<dbReference type="SUPFAM" id="SSF46689">
    <property type="entry name" value="Homeodomain-like"/>
    <property type="match status" value="1"/>
</dbReference>
<dbReference type="eggNOG" id="COG1309">
    <property type="taxonomic scope" value="Bacteria"/>
</dbReference>
<reference evidence="6 7" key="1">
    <citation type="submission" date="2011-08" db="EMBL/GenBank/DDBJ databases">
        <title>The Genome Sequence of Clostridium orbiscindens 1_3_50AFAA.</title>
        <authorList>
            <consortium name="The Broad Institute Genome Sequencing Platform"/>
            <person name="Earl A."/>
            <person name="Ward D."/>
            <person name="Feldgarden M."/>
            <person name="Gevers D."/>
            <person name="Daigneault M."/>
            <person name="Strauss J."/>
            <person name="Allen-Vercoe E."/>
            <person name="Young S.K."/>
            <person name="Zeng Q."/>
            <person name="Gargeya S."/>
            <person name="Fitzgerald M."/>
            <person name="Haas B."/>
            <person name="Abouelleil A."/>
            <person name="Alvarado L."/>
            <person name="Arachchi H.M."/>
            <person name="Berlin A."/>
            <person name="Brown A."/>
            <person name="Chapman S.B."/>
            <person name="Chen Z."/>
            <person name="Dunbar C."/>
            <person name="Freedman E."/>
            <person name="Gearin G."/>
            <person name="Gellesch M."/>
            <person name="Goldberg J."/>
            <person name="Griggs A."/>
            <person name="Gujja S."/>
            <person name="Heiman D."/>
            <person name="Howarth C."/>
            <person name="Larson L."/>
            <person name="Lui A."/>
            <person name="MacDonald P.J.P."/>
            <person name="Montmayeur A."/>
            <person name="Murphy C."/>
            <person name="Neiman D."/>
            <person name="Pearson M."/>
            <person name="Priest M."/>
            <person name="Roberts A."/>
            <person name="Saif S."/>
            <person name="Shea T."/>
            <person name="Shenoy N."/>
            <person name="Sisk P."/>
            <person name="Stolte C."/>
            <person name="Sykes S."/>
            <person name="Wortman J."/>
            <person name="Nusbaum C."/>
            <person name="Birren B."/>
        </authorList>
    </citation>
    <scope>NUCLEOTIDE SEQUENCE [LARGE SCALE GENOMIC DNA]</scope>
    <source>
        <strain evidence="6 7">1_3_50AFAA</strain>
    </source>
</reference>
<dbReference type="AlphaFoldDB" id="A0A096B9D3"/>
<dbReference type="Proteomes" id="UP000029585">
    <property type="component" value="Unassembled WGS sequence"/>
</dbReference>
<keyword evidence="1" id="KW-0805">Transcription regulation</keyword>
<evidence type="ECO:0000256" key="3">
    <source>
        <dbReference type="ARBA" id="ARBA00023163"/>
    </source>
</evidence>
<evidence type="ECO:0000256" key="4">
    <source>
        <dbReference type="PROSITE-ProRule" id="PRU00335"/>
    </source>
</evidence>